<dbReference type="GO" id="GO:0050650">
    <property type="term" value="P:chondroitin sulfate proteoglycan biosynthetic process"/>
    <property type="evidence" value="ECO:0007669"/>
    <property type="project" value="InterPro"/>
</dbReference>
<keyword evidence="1" id="KW-1185">Reference proteome</keyword>
<reference evidence="2" key="1">
    <citation type="submission" date="2024-02" db="UniProtKB">
        <authorList>
            <consortium name="WormBaseParasite"/>
        </authorList>
    </citation>
    <scope>IDENTIFICATION</scope>
</reference>
<proteinExistence type="predicted"/>
<dbReference type="AlphaFoldDB" id="A0AAF3FJT4"/>
<dbReference type="PANTHER" id="PTHR22900:SF5">
    <property type="entry name" value="PROTEIN CBG14245"/>
    <property type="match status" value="1"/>
</dbReference>
<dbReference type="PANTHER" id="PTHR22900">
    <property type="entry name" value="PROTEIN CBG14245-RELATED"/>
    <property type="match status" value="1"/>
</dbReference>
<dbReference type="WBParaSite" id="MBELARI_LOCUS6902">
    <property type="protein sequence ID" value="MBELARI_LOCUS6902"/>
    <property type="gene ID" value="MBELARI_LOCUS6902"/>
</dbReference>
<accession>A0AAF3FJT4</accession>
<protein>
    <submittedName>
        <fullName evidence="2">Uncharacterized protein</fullName>
    </submittedName>
</protein>
<dbReference type="GO" id="GO:0016020">
    <property type="term" value="C:membrane"/>
    <property type="evidence" value="ECO:0007669"/>
    <property type="project" value="InterPro"/>
</dbReference>
<organism evidence="1 2">
    <name type="scientific">Mesorhabditis belari</name>
    <dbReference type="NCBI Taxonomy" id="2138241"/>
    <lineage>
        <taxon>Eukaryota</taxon>
        <taxon>Metazoa</taxon>
        <taxon>Ecdysozoa</taxon>
        <taxon>Nematoda</taxon>
        <taxon>Chromadorea</taxon>
        <taxon>Rhabditida</taxon>
        <taxon>Rhabditina</taxon>
        <taxon>Rhabditomorpha</taxon>
        <taxon>Rhabditoidea</taxon>
        <taxon>Rhabditidae</taxon>
        <taxon>Mesorhabditinae</taxon>
        <taxon>Mesorhabditis</taxon>
    </lineage>
</organism>
<dbReference type="GO" id="GO:1902884">
    <property type="term" value="P:positive regulation of response to oxidative stress"/>
    <property type="evidence" value="ECO:0007669"/>
    <property type="project" value="InterPro"/>
</dbReference>
<sequence>MSDDPRTPCKLPHLVWIGLQGVKGQREWSDGSPDDYIPAEGNHYLYWAFCHDVIGDPEQKKITLYLFPPALWASKMAHYIYREKETIEYHSQPQTWFCNLASSRNQFQLVHNDGDRLMMRSELQKAFDVANVPKRFADQVLFHIVYSDTSHSNHDETRTKQLKVDMEQSPQTMEYFNAIYYKDFELLGY</sequence>
<dbReference type="InterPro" id="IPR007669">
    <property type="entry name" value="Chst-1-like"/>
</dbReference>
<evidence type="ECO:0000313" key="2">
    <source>
        <dbReference type="WBParaSite" id="MBELARI_LOCUS6902"/>
    </source>
</evidence>
<name>A0AAF3FJT4_9BILA</name>
<dbReference type="Proteomes" id="UP000887575">
    <property type="component" value="Unassembled WGS sequence"/>
</dbReference>
<dbReference type="InterPro" id="IPR005331">
    <property type="entry name" value="Sulfotransferase"/>
</dbReference>
<dbReference type="Pfam" id="PF03567">
    <property type="entry name" value="Sulfotransfer_2"/>
    <property type="match status" value="1"/>
</dbReference>
<dbReference type="GO" id="GO:0047756">
    <property type="term" value="F:chondroitin 4-sulfotransferase activity"/>
    <property type="evidence" value="ECO:0007669"/>
    <property type="project" value="InterPro"/>
</dbReference>
<evidence type="ECO:0000313" key="1">
    <source>
        <dbReference type="Proteomes" id="UP000887575"/>
    </source>
</evidence>